<dbReference type="Proteomes" id="UP000037136">
    <property type="component" value="Unassembled WGS sequence"/>
</dbReference>
<dbReference type="InterPro" id="IPR014730">
    <property type="entry name" value="ETF_a/b_N"/>
</dbReference>
<name>A0A2A9P2W2_OPHUN</name>
<dbReference type="SMART" id="SM00893">
    <property type="entry name" value="ETF"/>
    <property type="match status" value="1"/>
</dbReference>
<dbReference type="STRING" id="268505.A0A2A9P2W2"/>
<reference evidence="6 7" key="2">
    <citation type="journal article" date="2017" name="Sci. Rep.">
        <title>Ant-infecting Ophiocordyceps genomes reveal a high diversity of potential behavioral manipulation genes and a possible major role for enterotoxins.</title>
        <authorList>
            <person name="de Bekker C."/>
            <person name="Ohm R.A."/>
            <person name="Evans H.C."/>
            <person name="Brachmann A."/>
            <person name="Hughes D.P."/>
        </authorList>
    </citation>
    <scope>NUCLEOTIDE SEQUENCE [LARGE SCALE GENOMIC DNA]</scope>
    <source>
        <strain evidence="6 7">SC16a</strain>
    </source>
</reference>
<comment type="function">
    <text evidence="4">The electron transfer flavoprotein serves as a specific electron acceptor for several dehydrogenases, including five acyl-CoA dehydrogenases, glutaryl-CoA and sarcosine dehydrogenase. It transfers the electrons to the main mitochondrial respiratory chain via ETF-ubiquinone oxidoreductase (ETF dehydrogenase).</text>
</comment>
<proteinExistence type="inferred from homology"/>
<evidence type="ECO:0000256" key="3">
    <source>
        <dbReference type="ARBA" id="ARBA00020656"/>
    </source>
</evidence>
<dbReference type="CDD" id="cd01715">
    <property type="entry name" value="ETF_alpha"/>
    <property type="match status" value="1"/>
</dbReference>
<dbReference type="SUPFAM" id="SSF52402">
    <property type="entry name" value="Adenine nucleotide alpha hydrolases-like"/>
    <property type="match status" value="1"/>
</dbReference>
<dbReference type="InterPro" id="IPR014729">
    <property type="entry name" value="Rossmann-like_a/b/a_fold"/>
</dbReference>
<evidence type="ECO:0000256" key="4">
    <source>
        <dbReference type="ARBA" id="ARBA00025416"/>
    </source>
</evidence>
<protein>
    <recommendedName>
        <fullName evidence="3">Probable electron transfer flavoprotein subunit alpha, mitochondrial</fullName>
    </recommendedName>
</protein>
<comment type="caution">
    <text evidence="6">The sequence shown here is derived from an EMBL/GenBank/DDBJ whole genome shotgun (WGS) entry which is preliminary data.</text>
</comment>
<dbReference type="GO" id="GO:0009055">
    <property type="term" value="F:electron transfer activity"/>
    <property type="evidence" value="ECO:0007669"/>
    <property type="project" value="InterPro"/>
</dbReference>
<dbReference type="Gene3D" id="3.40.50.620">
    <property type="entry name" value="HUPs"/>
    <property type="match status" value="1"/>
</dbReference>
<comment type="subcellular location">
    <subcellularLocation>
        <location evidence="1">Mitochondrion matrix</location>
    </subcellularLocation>
</comment>
<dbReference type="InterPro" id="IPR033947">
    <property type="entry name" value="ETF_alpha_N"/>
</dbReference>
<dbReference type="PANTHER" id="PTHR43153:SF1">
    <property type="entry name" value="ELECTRON TRANSFER FLAVOPROTEIN SUBUNIT ALPHA, MITOCHONDRIAL"/>
    <property type="match status" value="1"/>
</dbReference>
<dbReference type="GO" id="GO:0050660">
    <property type="term" value="F:flavin adenine dinucleotide binding"/>
    <property type="evidence" value="ECO:0007669"/>
    <property type="project" value="InterPro"/>
</dbReference>
<dbReference type="AlphaFoldDB" id="A0A2A9P2W2"/>
<dbReference type="PANTHER" id="PTHR43153">
    <property type="entry name" value="ELECTRON TRANSFER FLAVOPROTEIN ALPHA"/>
    <property type="match status" value="1"/>
</dbReference>
<evidence type="ECO:0000259" key="5">
    <source>
        <dbReference type="SMART" id="SM00893"/>
    </source>
</evidence>
<dbReference type="GO" id="GO:0005759">
    <property type="term" value="C:mitochondrial matrix"/>
    <property type="evidence" value="ECO:0007669"/>
    <property type="project" value="UniProtKB-SubCell"/>
</dbReference>
<accession>A0A2A9P2W2</accession>
<feature type="domain" description="Electron transfer flavoprotein alpha/beta-subunit N-terminal" evidence="5">
    <location>
        <begin position="34"/>
        <end position="215"/>
    </location>
</feature>
<dbReference type="EMBL" id="LAZP02001084">
    <property type="protein sequence ID" value="PFH55213.1"/>
    <property type="molecule type" value="Genomic_DNA"/>
</dbReference>
<evidence type="ECO:0000256" key="1">
    <source>
        <dbReference type="ARBA" id="ARBA00004305"/>
    </source>
</evidence>
<evidence type="ECO:0000313" key="6">
    <source>
        <dbReference type="EMBL" id="PFH55213.1"/>
    </source>
</evidence>
<dbReference type="Pfam" id="PF01012">
    <property type="entry name" value="ETF"/>
    <property type="match status" value="1"/>
</dbReference>
<organism evidence="6 7">
    <name type="scientific">Ophiocordyceps unilateralis</name>
    <name type="common">Zombie-ant fungus</name>
    <name type="synonym">Torrubia unilateralis</name>
    <dbReference type="NCBI Taxonomy" id="268505"/>
    <lineage>
        <taxon>Eukaryota</taxon>
        <taxon>Fungi</taxon>
        <taxon>Dikarya</taxon>
        <taxon>Ascomycota</taxon>
        <taxon>Pezizomycotina</taxon>
        <taxon>Sordariomycetes</taxon>
        <taxon>Hypocreomycetidae</taxon>
        <taxon>Hypocreales</taxon>
        <taxon>Ophiocordycipitaceae</taxon>
        <taxon>Ophiocordyceps</taxon>
    </lineage>
</organism>
<evidence type="ECO:0000256" key="2">
    <source>
        <dbReference type="ARBA" id="ARBA00005817"/>
    </source>
</evidence>
<dbReference type="InterPro" id="IPR001308">
    <property type="entry name" value="ETF_a/FixB"/>
</dbReference>
<reference evidence="6 7" key="1">
    <citation type="journal article" date="2015" name="BMC Genomics">
        <title>Gene expression during zombie ant biting behavior reflects the complexity underlying fungal parasitic behavioral manipulation.</title>
        <authorList>
            <person name="de Bekker C."/>
            <person name="Ohm R.A."/>
            <person name="Loreto R.G."/>
            <person name="Sebastian A."/>
            <person name="Albert I."/>
            <person name="Merrow M."/>
            <person name="Brachmann A."/>
            <person name="Hughes D.P."/>
        </authorList>
    </citation>
    <scope>NUCLEOTIDE SEQUENCE [LARGE SCALE GENOMIC DNA]</scope>
    <source>
        <strain evidence="6 7">SC16a</strain>
    </source>
</reference>
<sequence>MMSGVGRSLFRATRHPRPDPLVALASARCRPLSTLAVLEQRGGKLDHTSLRTLTAAKSLGGSVHAFIAGSSVSAAAEDAAKVDGVEKITIVESDVYEKALPESYAQLLVENAKKGGYTHILAGHSSFGKTTLPRVAALLDSQQISDITFIGNESTFVRPIYAGNAISTVESSDRIKVITIRGTAFAAPTTGSRSAVIANGSDPKAESPTAWISEDLAKV</sequence>
<dbReference type="OrthoDB" id="1715808at2759"/>
<evidence type="ECO:0000313" key="7">
    <source>
        <dbReference type="Proteomes" id="UP000037136"/>
    </source>
</evidence>
<gene>
    <name evidence="6" type="ORF">XA68_10360</name>
</gene>
<keyword evidence="7" id="KW-1185">Reference proteome</keyword>
<dbReference type="FunFam" id="3.40.50.620:FF:000041">
    <property type="entry name" value="Electron transfer flavoprotein alpha subunit"/>
    <property type="match status" value="1"/>
</dbReference>
<comment type="similarity">
    <text evidence="2">Belongs to the ETF alpha-subunit/FixB family.</text>
</comment>
<dbReference type="GO" id="GO:0033539">
    <property type="term" value="P:fatty acid beta-oxidation using acyl-CoA dehydrogenase"/>
    <property type="evidence" value="ECO:0007669"/>
    <property type="project" value="TreeGrafter"/>
</dbReference>